<keyword evidence="3" id="KW-0560">Oxidoreductase</keyword>
<dbReference type="AlphaFoldDB" id="A0A1B8G683"/>
<evidence type="ECO:0000313" key="7">
    <source>
        <dbReference type="Proteomes" id="UP000091956"/>
    </source>
</evidence>
<evidence type="ECO:0000313" key="6">
    <source>
        <dbReference type="EMBL" id="OBT91320.1"/>
    </source>
</evidence>
<dbReference type="Proteomes" id="UP000091956">
    <property type="component" value="Unassembled WGS sequence"/>
</dbReference>
<dbReference type="SUPFAM" id="SSF51735">
    <property type="entry name" value="NAD(P)-binding Rossmann-fold domains"/>
    <property type="match status" value="1"/>
</dbReference>
<dbReference type="GO" id="GO:0016491">
    <property type="term" value="F:oxidoreductase activity"/>
    <property type="evidence" value="ECO:0007669"/>
    <property type="project" value="UniProtKB-KW"/>
</dbReference>
<dbReference type="InterPro" id="IPR051609">
    <property type="entry name" value="NmrA/Isoflavone_reductase-like"/>
</dbReference>
<sequence>MLILIAGITGNVGKQAARAGLERGHEIRGLGRSPSKLDPAVLSGLESFVQSENYYDISALEKAVKGVDAVICAYGGLAELALEGQLLLLRAAERAGIKRFLAASWNYDWRRISLHDQEVYDPYIAFHAQASLSSSIKTLHILTGMLAEVFFGSHKERGFTPADDGVWDPEPQGADSTGPNQRARSMDVYGTGNEPWS</sequence>
<gene>
    <name evidence="6" type="ORF">VE01_10655</name>
</gene>
<dbReference type="STRING" id="342668.A0A1B8G683"/>
<dbReference type="InterPro" id="IPR016040">
    <property type="entry name" value="NAD(P)-bd_dom"/>
</dbReference>
<organism evidence="6 7">
    <name type="scientific">Pseudogymnoascus verrucosus</name>
    <dbReference type="NCBI Taxonomy" id="342668"/>
    <lineage>
        <taxon>Eukaryota</taxon>
        <taxon>Fungi</taxon>
        <taxon>Dikarya</taxon>
        <taxon>Ascomycota</taxon>
        <taxon>Pezizomycotina</taxon>
        <taxon>Leotiomycetes</taxon>
        <taxon>Thelebolales</taxon>
        <taxon>Thelebolaceae</taxon>
        <taxon>Pseudogymnoascus</taxon>
    </lineage>
</organism>
<keyword evidence="2" id="KW-0521">NADP</keyword>
<feature type="domain" description="NAD(P)-binding" evidence="5">
    <location>
        <begin position="7"/>
        <end position="105"/>
    </location>
</feature>
<protein>
    <recommendedName>
        <fullName evidence="5">NAD(P)-binding domain-containing protein</fullName>
    </recommendedName>
</protein>
<comment type="similarity">
    <text evidence="1">Belongs to the NmrA-type oxidoreductase family. Isoflavone reductase subfamily.</text>
</comment>
<reference evidence="7" key="2">
    <citation type="journal article" date="2018" name="Nat. Commun.">
        <title>Extreme sensitivity to ultraviolet light in the fungal pathogen causing white-nose syndrome of bats.</title>
        <authorList>
            <person name="Palmer J.M."/>
            <person name="Drees K.P."/>
            <person name="Foster J.T."/>
            <person name="Lindner D.L."/>
        </authorList>
    </citation>
    <scope>NUCLEOTIDE SEQUENCE [LARGE SCALE GENOMIC DNA]</scope>
    <source>
        <strain evidence="7">UAMH 10579</strain>
    </source>
</reference>
<proteinExistence type="inferred from homology"/>
<evidence type="ECO:0000256" key="4">
    <source>
        <dbReference type="SAM" id="MobiDB-lite"/>
    </source>
</evidence>
<dbReference type="GeneID" id="28844041"/>
<name>A0A1B8G683_9PEZI</name>
<dbReference type="PANTHER" id="PTHR47706:SF9">
    <property type="entry name" value="NMRA-LIKE DOMAIN-CONTAINING PROTEIN-RELATED"/>
    <property type="match status" value="1"/>
</dbReference>
<feature type="compositionally biased region" description="Polar residues" evidence="4">
    <location>
        <begin position="174"/>
        <end position="183"/>
    </location>
</feature>
<evidence type="ECO:0000256" key="1">
    <source>
        <dbReference type="ARBA" id="ARBA00005725"/>
    </source>
</evidence>
<dbReference type="EMBL" id="KV460308">
    <property type="protein sequence ID" value="OBT91320.1"/>
    <property type="molecule type" value="Genomic_DNA"/>
</dbReference>
<feature type="region of interest" description="Disordered" evidence="4">
    <location>
        <begin position="161"/>
        <end position="197"/>
    </location>
</feature>
<keyword evidence="7" id="KW-1185">Reference proteome</keyword>
<dbReference type="PANTHER" id="PTHR47706">
    <property type="entry name" value="NMRA-LIKE FAMILY PROTEIN"/>
    <property type="match status" value="1"/>
</dbReference>
<dbReference type="InterPro" id="IPR036291">
    <property type="entry name" value="NAD(P)-bd_dom_sf"/>
</dbReference>
<reference evidence="6 7" key="1">
    <citation type="submission" date="2016-03" db="EMBL/GenBank/DDBJ databases">
        <title>Comparative genomics of Pseudogymnoascus destructans, the fungus causing white-nose syndrome of bats.</title>
        <authorList>
            <person name="Palmer J.M."/>
            <person name="Drees K.P."/>
            <person name="Foster J.T."/>
            <person name="Lindner D.L."/>
        </authorList>
    </citation>
    <scope>NUCLEOTIDE SEQUENCE [LARGE SCALE GENOMIC DNA]</scope>
    <source>
        <strain evidence="6 7">UAMH 10579</strain>
    </source>
</reference>
<dbReference type="RefSeq" id="XP_018125053.1">
    <property type="nucleotide sequence ID" value="XM_018280048.1"/>
</dbReference>
<evidence type="ECO:0000259" key="5">
    <source>
        <dbReference type="Pfam" id="PF13460"/>
    </source>
</evidence>
<accession>A0A1B8G683</accession>
<dbReference type="OrthoDB" id="419598at2759"/>
<dbReference type="Pfam" id="PF13460">
    <property type="entry name" value="NAD_binding_10"/>
    <property type="match status" value="1"/>
</dbReference>
<evidence type="ECO:0000256" key="2">
    <source>
        <dbReference type="ARBA" id="ARBA00022857"/>
    </source>
</evidence>
<dbReference type="Gene3D" id="3.40.50.720">
    <property type="entry name" value="NAD(P)-binding Rossmann-like Domain"/>
    <property type="match status" value="1"/>
</dbReference>
<evidence type="ECO:0000256" key="3">
    <source>
        <dbReference type="ARBA" id="ARBA00023002"/>
    </source>
</evidence>